<dbReference type="Proteomes" id="UP000237105">
    <property type="component" value="Unassembled WGS sequence"/>
</dbReference>
<dbReference type="EMBL" id="JXTB01000584">
    <property type="protein sequence ID" value="PON36078.1"/>
    <property type="molecule type" value="Genomic_DNA"/>
</dbReference>
<feature type="region of interest" description="Disordered" evidence="1">
    <location>
        <begin position="1"/>
        <end position="20"/>
    </location>
</feature>
<dbReference type="AlphaFoldDB" id="A0A2P5AHQ6"/>
<protein>
    <submittedName>
        <fullName evidence="2">Uncharacterized protein</fullName>
    </submittedName>
</protein>
<sequence length="54" mass="6147">MTVLSFHPLGTGKAKHQPAGDTREFTWWRKMDWVDTWVVRIGVGPVGKDLLVLL</sequence>
<gene>
    <name evidence="2" type="ORF">PanWU01x14_331080</name>
</gene>
<accession>A0A2P5AHQ6</accession>
<reference evidence="3" key="1">
    <citation type="submission" date="2016-06" db="EMBL/GenBank/DDBJ databases">
        <title>Parallel loss of symbiosis genes in relatives of nitrogen-fixing non-legume Parasponia.</title>
        <authorList>
            <person name="Van Velzen R."/>
            <person name="Holmer R."/>
            <person name="Bu F."/>
            <person name="Rutten L."/>
            <person name="Van Zeijl A."/>
            <person name="Liu W."/>
            <person name="Santuari L."/>
            <person name="Cao Q."/>
            <person name="Sharma T."/>
            <person name="Shen D."/>
            <person name="Roswanjaya Y."/>
            <person name="Wardhani T."/>
            <person name="Kalhor M.S."/>
            <person name="Jansen J."/>
            <person name="Van den Hoogen J."/>
            <person name="Gungor B."/>
            <person name="Hartog M."/>
            <person name="Hontelez J."/>
            <person name="Verver J."/>
            <person name="Yang W.-C."/>
            <person name="Schijlen E."/>
            <person name="Repin R."/>
            <person name="Schilthuizen M."/>
            <person name="Schranz E."/>
            <person name="Heidstra R."/>
            <person name="Miyata K."/>
            <person name="Fedorova E."/>
            <person name="Kohlen W."/>
            <person name="Bisseling T."/>
            <person name="Smit S."/>
            <person name="Geurts R."/>
        </authorList>
    </citation>
    <scope>NUCLEOTIDE SEQUENCE [LARGE SCALE GENOMIC DNA]</scope>
    <source>
        <strain evidence="3">cv. WU1-14</strain>
    </source>
</reference>
<evidence type="ECO:0000313" key="2">
    <source>
        <dbReference type="EMBL" id="PON36078.1"/>
    </source>
</evidence>
<organism evidence="2 3">
    <name type="scientific">Parasponia andersonii</name>
    <name type="common">Sponia andersonii</name>
    <dbReference type="NCBI Taxonomy" id="3476"/>
    <lineage>
        <taxon>Eukaryota</taxon>
        <taxon>Viridiplantae</taxon>
        <taxon>Streptophyta</taxon>
        <taxon>Embryophyta</taxon>
        <taxon>Tracheophyta</taxon>
        <taxon>Spermatophyta</taxon>
        <taxon>Magnoliopsida</taxon>
        <taxon>eudicotyledons</taxon>
        <taxon>Gunneridae</taxon>
        <taxon>Pentapetalae</taxon>
        <taxon>rosids</taxon>
        <taxon>fabids</taxon>
        <taxon>Rosales</taxon>
        <taxon>Cannabaceae</taxon>
        <taxon>Parasponia</taxon>
    </lineage>
</organism>
<name>A0A2P5AHQ6_PARAD</name>
<proteinExistence type="predicted"/>
<evidence type="ECO:0000313" key="3">
    <source>
        <dbReference type="Proteomes" id="UP000237105"/>
    </source>
</evidence>
<comment type="caution">
    <text evidence="2">The sequence shown here is derived from an EMBL/GenBank/DDBJ whole genome shotgun (WGS) entry which is preliminary data.</text>
</comment>
<keyword evidence="3" id="KW-1185">Reference proteome</keyword>
<evidence type="ECO:0000256" key="1">
    <source>
        <dbReference type="SAM" id="MobiDB-lite"/>
    </source>
</evidence>